<dbReference type="InterPro" id="IPR050361">
    <property type="entry name" value="MPP/UQCRC_Complex"/>
</dbReference>
<dbReference type="InParanoid" id="A0A066VDZ7"/>
<keyword evidence="5" id="KW-0809">Transit peptide</keyword>
<dbReference type="PANTHER" id="PTHR11851:SF209">
    <property type="entry name" value="CYTOCHROME B-C1 COMPLEX SUBUNIT 2, MITOCHONDRIAL"/>
    <property type="match status" value="1"/>
</dbReference>
<dbReference type="InterPro" id="IPR011765">
    <property type="entry name" value="Pept_M16_N"/>
</dbReference>
<dbReference type="AlphaFoldDB" id="A0A066VDZ7"/>
<evidence type="ECO:0000256" key="2">
    <source>
        <dbReference type="ARBA" id="ARBA00022448"/>
    </source>
</evidence>
<dbReference type="RefSeq" id="XP_013241235.1">
    <property type="nucleotide sequence ID" value="XM_013385781.1"/>
</dbReference>
<comment type="similarity">
    <text evidence="9">Belongs to the peptidase M16 family. UQCRC2/QCR2 subfamily.</text>
</comment>
<evidence type="ECO:0000256" key="7">
    <source>
        <dbReference type="ARBA" id="ARBA00023128"/>
    </source>
</evidence>
<dbReference type="GeneID" id="25262997"/>
<protein>
    <recommendedName>
        <fullName evidence="10">Cytochrome b-c1 complex subunit 2, mitochondrial</fullName>
    </recommendedName>
</protein>
<dbReference type="EMBL" id="JMSN01000097">
    <property type="protein sequence ID" value="KDN39952.1"/>
    <property type="molecule type" value="Genomic_DNA"/>
</dbReference>
<organism evidence="13 14">
    <name type="scientific">Tilletiaria anomala (strain ATCC 24038 / CBS 436.72 / UBC 951)</name>
    <dbReference type="NCBI Taxonomy" id="1037660"/>
    <lineage>
        <taxon>Eukaryota</taxon>
        <taxon>Fungi</taxon>
        <taxon>Dikarya</taxon>
        <taxon>Basidiomycota</taxon>
        <taxon>Ustilaginomycotina</taxon>
        <taxon>Exobasidiomycetes</taxon>
        <taxon>Georgefischeriales</taxon>
        <taxon>Tilletiariaceae</taxon>
        <taxon>Tilletiaria</taxon>
    </lineage>
</organism>
<keyword evidence="3" id="KW-0679">Respiratory chain</keyword>
<evidence type="ECO:0000313" key="14">
    <source>
        <dbReference type="Proteomes" id="UP000027361"/>
    </source>
</evidence>
<evidence type="ECO:0000256" key="4">
    <source>
        <dbReference type="ARBA" id="ARBA00022792"/>
    </source>
</evidence>
<accession>A0A066VDZ7</accession>
<evidence type="ECO:0000256" key="8">
    <source>
        <dbReference type="ARBA" id="ARBA00023136"/>
    </source>
</evidence>
<evidence type="ECO:0000256" key="6">
    <source>
        <dbReference type="ARBA" id="ARBA00022982"/>
    </source>
</evidence>
<dbReference type="FunFam" id="3.30.830.10:FF:000039">
    <property type="entry name" value="Ubiquinol-cytochrome c reductase core subunit 2"/>
    <property type="match status" value="1"/>
</dbReference>
<evidence type="ECO:0000256" key="9">
    <source>
        <dbReference type="ARBA" id="ARBA00038146"/>
    </source>
</evidence>
<keyword evidence="4" id="KW-0999">Mitochondrion inner membrane</keyword>
<keyword evidence="14" id="KW-1185">Reference proteome</keyword>
<evidence type="ECO:0000259" key="12">
    <source>
        <dbReference type="Pfam" id="PF05193"/>
    </source>
</evidence>
<evidence type="ECO:0000256" key="10">
    <source>
        <dbReference type="ARBA" id="ARBA00040751"/>
    </source>
</evidence>
<keyword evidence="6" id="KW-0249">Electron transport</keyword>
<keyword evidence="7" id="KW-0496">Mitochondrion</keyword>
<dbReference type="Proteomes" id="UP000027361">
    <property type="component" value="Unassembled WGS sequence"/>
</dbReference>
<sequence length="464" mass="48155">MSLARSVLTPASSRGLVAAVARLAGASVSSSSSSVGGIAARRSFTTTSADSIKVAAADDGSATTTITVAIKAGPRYESSPGVAHALKNFFFKANHKRSALALIREAELYGGFFSSSTTKEHILLTADFLRGDEDFFVEVLGDAVSQAKFARHEYSESVVPLIQSDAEFAAANPLVSGFDQLTSTAYRNRGLGASLFASHSSPISYSDVQHYAKSVLAKNNLAVLGSGIESEKLAKLVQQHFAPLSPSASSASTTKTPSTYYGGEHRVQYAPAHHDSSARASFGHVFLAFEGAANGASPELAVLRSLLGGESSVKWSKGQSPLSAISAQAPGATVSAFNLGFSDAGLFGIHVSAPHERIAAVAKSAMNALKEIASQSKVDDIKRAVAKAKFEAAATLEGRAASHEAVSSQLLESGSVSTLDSVFSALDKVDASALSKAAEKLLKSKPTTVVVGDVHKLPYADECL</sequence>
<proteinExistence type="inferred from homology"/>
<evidence type="ECO:0000256" key="3">
    <source>
        <dbReference type="ARBA" id="ARBA00022660"/>
    </source>
</evidence>
<keyword evidence="2" id="KW-0813">Transport</keyword>
<dbReference type="GO" id="GO:0005743">
    <property type="term" value="C:mitochondrial inner membrane"/>
    <property type="evidence" value="ECO:0007669"/>
    <property type="project" value="UniProtKB-SubCell"/>
</dbReference>
<dbReference type="OrthoDB" id="6369905at2759"/>
<evidence type="ECO:0000259" key="11">
    <source>
        <dbReference type="Pfam" id="PF00675"/>
    </source>
</evidence>
<dbReference type="OMA" id="APKFALY"/>
<dbReference type="InterPro" id="IPR007863">
    <property type="entry name" value="Peptidase_M16_C"/>
</dbReference>
<comment type="subcellular location">
    <subcellularLocation>
        <location evidence="1">Mitochondrion inner membrane</location>
        <topology evidence="1">Peripheral membrane protein</topology>
        <orientation evidence="1">Matrix side</orientation>
    </subcellularLocation>
</comment>
<evidence type="ECO:0000313" key="13">
    <source>
        <dbReference type="EMBL" id="KDN39952.1"/>
    </source>
</evidence>
<dbReference type="Pfam" id="PF05193">
    <property type="entry name" value="Peptidase_M16_C"/>
    <property type="match status" value="1"/>
</dbReference>
<dbReference type="HOGENOM" id="CLU_009902_0_1_1"/>
<dbReference type="SUPFAM" id="SSF63411">
    <property type="entry name" value="LuxS/MPP-like metallohydrolase"/>
    <property type="match status" value="2"/>
</dbReference>
<name>A0A066VDZ7_TILAU</name>
<evidence type="ECO:0000256" key="5">
    <source>
        <dbReference type="ARBA" id="ARBA00022946"/>
    </source>
</evidence>
<comment type="caution">
    <text evidence="13">The sequence shown here is derived from an EMBL/GenBank/DDBJ whole genome shotgun (WGS) entry which is preliminary data.</text>
</comment>
<dbReference type="Pfam" id="PF00675">
    <property type="entry name" value="Peptidase_M16"/>
    <property type="match status" value="1"/>
</dbReference>
<dbReference type="PANTHER" id="PTHR11851">
    <property type="entry name" value="METALLOPROTEASE"/>
    <property type="match status" value="1"/>
</dbReference>
<gene>
    <name evidence="13" type="ORF">K437DRAFT_239164</name>
</gene>
<dbReference type="GO" id="GO:0046872">
    <property type="term" value="F:metal ion binding"/>
    <property type="evidence" value="ECO:0007669"/>
    <property type="project" value="InterPro"/>
</dbReference>
<keyword evidence="8" id="KW-0472">Membrane</keyword>
<dbReference type="STRING" id="1037660.A0A066VDZ7"/>
<dbReference type="FunCoup" id="A0A066VDZ7">
    <property type="interactions" value="192"/>
</dbReference>
<dbReference type="FunFam" id="3.30.830.10:FF:000021">
    <property type="entry name" value="Cytochrome b-c1 complex subunit 2"/>
    <property type="match status" value="1"/>
</dbReference>
<evidence type="ECO:0000256" key="1">
    <source>
        <dbReference type="ARBA" id="ARBA00004443"/>
    </source>
</evidence>
<dbReference type="InterPro" id="IPR011249">
    <property type="entry name" value="Metalloenz_LuxS/M16"/>
</dbReference>
<feature type="domain" description="Peptidase M16 C-terminal" evidence="12">
    <location>
        <begin position="203"/>
        <end position="385"/>
    </location>
</feature>
<dbReference type="Gene3D" id="3.30.830.10">
    <property type="entry name" value="Metalloenzyme, LuxS/M16 peptidase-like"/>
    <property type="match status" value="2"/>
</dbReference>
<reference evidence="13 14" key="1">
    <citation type="submission" date="2014-05" db="EMBL/GenBank/DDBJ databases">
        <title>Draft genome sequence of a rare smut relative, Tilletiaria anomala UBC 951.</title>
        <authorList>
            <consortium name="DOE Joint Genome Institute"/>
            <person name="Toome M."/>
            <person name="Kuo A."/>
            <person name="Henrissat B."/>
            <person name="Lipzen A."/>
            <person name="Tritt A."/>
            <person name="Yoshinaga Y."/>
            <person name="Zane M."/>
            <person name="Barry K."/>
            <person name="Grigoriev I.V."/>
            <person name="Spatafora J.W."/>
            <person name="Aimea M.C."/>
        </authorList>
    </citation>
    <scope>NUCLEOTIDE SEQUENCE [LARGE SCALE GENOMIC DNA]</scope>
    <source>
        <strain evidence="13 14">UBC 951</strain>
    </source>
</reference>
<feature type="domain" description="Peptidase M16 N-terminal" evidence="11">
    <location>
        <begin position="54"/>
        <end position="196"/>
    </location>
</feature>